<dbReference type="Proteomes" id="UP000199159">
    <property type="component" value="Unassembled WGS sequence"/>
</dbReference>
<accession>A0A1H0VP61</accession>
<evidence type="ECO:0000313" key="2">
    <source>
        <dbReference type="Proteomes" id="UP000199159"/>
    </source>
</evidence>
<name>A0A1H0VP61_9BACI</name>
<dbReference type="EMBL" id="FNJU01000007">
    <property type="protein sequence ID" value="SDP80307.1"/>
    <property type="molecule type" value="Genomic_DNA"/>
</dbReference>
<dbReference type="AlphaFoldDB" id="A0A1H0VP61"/>
<keyword evidence="2" id="KW-1185">Reference proteome</keyword>
<proteinExistence type="predicted"/>
<reference evidence="2" key="1">
    <citation type="submission" date="2016-10" db="EMBL/GenBank/DDBJ databases">
        <authorList>
            <person name="Varghese N."/>
            <person name="Submissions S."/>
        </authorList>
    </citation>
    <scope>NUCLEOTIDE SEQUENCE [LARGE SCALE GENOMIC DNA]</scope>
    <source>
        <strain evidence="2">IBRC-M10078</strain>
    </source>
</reference>
<evidence type="ECO:0000313" key="1">
    <source>
        <dbReference type="EMBL" id="SDP80307.1"/>
    </source>
</evidence>
<organism evidence="1 2">
    <name type="scientific">Litchfieldia salsa</name>
    <dbReference type="NCBI Taxonomy" id="930152"/>
    <lineage>
        <taxon>Bacteria</taxon>
        <taxon>Bacillati</taxon>
        <taxon>Bacillota</taxon>
        <taxon>Bacilli</taxon>
        <taxon>Bacillales</taxon>
        <taxon>Bacillaceae</taxon>
        <taxon>Litchfieldia</taxon>
    </lineage>
</organism>
<dbReference type="STRING" id="930152.SAMN05216565_107122"/>
<sequence length="102" mass="12160">MATTIPNHLLNDRYWKGLLFLFNEHPKLKKCFTTKYFDLKNGNIKVTSLKRLSDPWSRSEKVMLNLALHLFNERYKFNLSDLDSLDSKNMNLAFKAMKMRFL</sequence>
<protein>
    <submittedName>
        <fullName evidence="1">Uncharacterized protein</fullName>
    </submittedName>
</protein>
<dbReference type="RefSeq" id="WP_090855802.1">
    <property type="nucleotide sequence ID" value="NZ_FNJU01000007.1"/>
</dbReference>
<dbReference type="OrthoDB" id="2883779at2"/>
<gene>
    <name evidence="1" type="ORF">SAMN05216565_107122</name>
</gene>